<feature type="compositionally biased region" description="Low complexity" evidence="1">
    <location>
        <begin position="9"/>
        <end position="21"/>
    </location>
</feature>
<dbReference type="EMBL" id="JASJND010000002">
    <property type="protein sequence ID" value="MDJ1113662.1"/>
    <property type="molecule type" value="Genomic_DNA"/>
</dbReference>
<dbReference type="Pfam" id="PF08338">
    <property type="entry name" value="DUF1731"/>
    <property type="match status" value="1"/>
</dbReference>
<keyword evidence="4" id="KW-1185">Reference proteome</keyword>
<evidence type="ECO:0000256" key="1">
    <source>
        <dbReference type="SAM" id="MobiDB-lite"/>
    </source>
</evidence>
<proteinExistence type="predicted"/>
<gene>
    <name evidence="3" type="ORF">QNI14_04270</name>
</gene>
<protein>
    <submittedName>
        <fullName evidence="3">DUF1731 domain-containing protein</fullName>
    </submittedName>
</protein>
<dbReference type="InterPro" id="IPR013549">
    <property type="entry name" value="DUF1731"/>
</dbReference>
<comment type="caution">
    <text evidence="3">The sequence shown here is derived from an EMBL/GenBank/DDBJ whole genome shotgun (WGS) entry which is preliminary data.</text>
</comment>
<organism evidence="3 4">
    <name type="scientific">Microbacterium dauci</name>
    <dbReference type="NCBI Taxonomy" id="3048008"/>
    <lineage>
        <taxon>Bacteria</taxon>
        <taxon>Bacillati</taxon>
        <taxon>Actinomycetota</taxon>
        <taxon>Actinomycetes</taxon>
        <taxon>Micrococcales</taxon>
        <taxon>Microbacteriaceae</taxon>
        <taxon>Microbacterium</taxon>
    </lineage>
</organism>
<name>A0ABT6ZBX5_9MICO</name>
<dbReference type="RefSeq" id="WP_283715088.1">
    <property type="nucleotide sequence ID" value="NZ_JASJND010000002.1"/>
</dbReference>
<feature type="domain" description="DUF1731" evidence="2">
    <location>
        <begin position="25"/>
        <end position="61"/>
    </location>
</feature>
<dbReference type="Proteomes" id="UP001321481">
    <property type="component" value="Unassembled WGS sequence"/>
</dbReference>
<evidence type="ECO:0000259" key="2">
    <source>
        <dbReference type="Pfam" id="PF08338"/>
    </source>
</evidence>
<feature type="region of interest" description="Disordered" evidence="1">
    <location>
        <begin position="1"/>
        <end position="23"/>
    </location>
</feature>
<accession>A0ABT6ZBX5</accession>
<evidence type="ECO:0000313" key="4">
    <source>
        <dbReference type="Proteomes" id="UP001321481"/>
    </source>
</evidence>
<sequence>MPPSTTWGRSSSSRAPSTPRRSLLRTEPELVLKSRWVLPERLTGAGYRFQRTDLEAALRDVAATTRVRRRRERQTRSTRS</sequence>
<reference evidence="3 4" key="1">
    <citation type="submission" date="2023-05" db="EMBL/GenBank/DDBJ databases">
        <title>Microbacterium dauci sp.nov., Isolated from Carrot Rhizosphere Soil.</title>
        <authorList>
            <person name="Xiao Z."/>
            <person name="Zheng J."/>
        </authorList>
    </citation>
    <scope>NUCLEOTIDE SEQUENCE [LARGE SCALE GENOMIC DNA]</scope>
    <source>
        <strain evidence="3 4">LX3-4</strain>
    </source>
</reference>
<evidence type="ECO:0000313" key="3">
    <source>
        <dbReference type="EMBL" id="MDJ1113662.1"/>
    </source>
</evidence>